<evidence type="ECO:0000313" key="3">
    <source>
        <dbReference type="Proteomes" id="UP001141253"/>
    </source>
</evidence>
<gene>
    <name evidence="2" type="ORF">OIU77_019503</name>
</gene>
<sequence>MGATSTAIGKGSERLVGHTSEEMRVGAVDH</sequence>
<organism evidence="2 3">
    <name type="scientific">Salix suchowensis</name>
    <dbReference type="NCBI Taxonomy" id="1278906"/>
    <lineage>
        <taxon>Eukaryota</taxon>
        <taxon>Viridiplantae</taxon>
        <taxon>Streptophyta</taxon>
        <taxon>Embryophyta</taxon>
        <taxon>Tracheophyta</taxon>
        <taxon>Spermatophyta</taxon>
        <taxon>Magnoliopsida</taxon>
        <taxon>eudicotyledons</taxon>
        <taxon>Gunneridae</taxon>
        <taxon>Pentapetalae</taxon>
        <taxon>rosids</taxon>
        <taxon>fabids</taxon>
        <taxon>Malpighiales</taxon>
        <taxon>Salicaceae</taxon>
        <taxon>Saliceae</taxon>
        <taxon>Salix</taxon>
    </lineage>
</organism>
<dbReference type="EMBL" id="JAPFFI010000003">
    <property type="protein sequence ID" value="KAJ6398741.1"/>
    <property type="molecule type" value="Genomic_DNA"/>
</dbReference>
<evidence type="ECO:0000256" key="1">
    <source>
        <dbReference type="SAM" id="MobiDB-lite"/>
    </source>
</evidence>
<feature type="region of interest" description="Disordered" evidence="1">
    <location>
        <begin position="1"/>
        <end position="30"/>
    </location>
</feature>
<proteinExistence type="predicted"/>
<comment type="caution">
    <text evidence="2">The sequence shown here is derived from an EMBL/GenBank/DDBJ whole genome shotgun (WGS) entry which is preliminary data.</text>
</comment>
<feature type="non-terminal residue" evidence="2">
    <location>
        <position position="30"/>
    </location>
</feature>
<feature type="compositionally biased region" description="Basic and acidic residues" evidence="1">
    <location>
        <begin position="11"/>
        <end position="30"/>
    </location>
</feature>
<dbReference type="Proteomes" id="UP001141253">
    <property type="component" value="Chromosome 5"/>
</dbReference>
<evidence type="ECO:0000313" key="2">
    <source>
        <dbReference type="EMBL" id="KAJ6398741.1"/>
    </source>
</evidence>
<reference evidence="2" key="2">
    <citation type="journal article" date="2023" name="Int. J. Mol. Sci.">
        <title>De Novo Assembly and Annotation of 11 Diverse Shrub Willow (Salix) Genomes Reveals Novel Gene Organization in Sex-Linked Regions.</title>
        <authorList>
            <person name="Hyden B."/>
            <person name="Feng K."/>
            <person name="Yates T.B."/>
            <person name="Jawdy S."/>
            <person name="Cereghino C."/>
            <person name="Smart L.B."/>
            <person name="Muchero W."/>
        </authorList>
    </citation>
    <scope>NUCLEOTIDE SEQUENCE</scope>
    <source>
        <tissue evidence="2">Shoot tip</tissue>
    </source>
</reference>
<accession>A0ABQ9CKJ8</accession>
<protein>
    <submittedName>
        <fullName evidence="2">Uncharacterized protein</fullName>
    </submittedName>
</protein>
<name>A0ABQ9CKJ8_9ROSI</name>
<reference evidence="2" key="1">
    <citation type="submission" date="2022-10" db="EMBL/GenBank/DDBJ databases">
        <authorList>
            <person name="Hyden B.L."/>
            <person name="Feng K."/>
            <person name="Yates T."/>
            <person name="Jawdy S."/>
            <person name="Smart L.B."/>
            <person name="Muchero W."/>
        </authorList>
    </citation>
    <scope>NUCLEOTIDE SEQUENCE</scope>
    <source>
        <tissue evidence="2">Shoot tip</tissue>
    </source>
</reference>
<keyword evidence="3" id="KW-1185">Reference proteome</keyword>